<dbReference type="WBParaSite" id="MhA1_Contig478.frz3.gene14">
    <property type="protein sequence ID" value="MhA1_Contig478.frz3.gene14"/>
    <property type="gene ID" value="MhA1_Contig478.frz3.gene14"/>
</dbReference>
<protein>
    <submittedName>
        <fullName evidence="2">Uncharacterized protein</fullName>
    </submittedName>
</protein>
<reference evidence="2" key="1">
    <citation type="submission" date="2016-11" db="UniProtKB">
        <authorList>
            <consortium name="WormBaseParasite"/>
        </authorList>
    </citation>
    <scope>IDENTIFICATION</scope>
</reference>
<evidence type="ECO:0000313" key="2">
    <source>
        <dbReference type="WBParaSite" id="MhA1_Contig478.frz3.gene14"/>
    </source>
</evidence>
<dbReference type="AlphaFoldDB" id="A0A1I8BRI9"/>
<organism evidence="1 2">
    <name type="scientific">Meloidogyne hapla</name>
    <name type="common">Root-knot nematode worm</name>
    <dbReference type="NCBI Taxonomy" id="6305"/>
    <lineage>
        <taxon>Eukaryota</taxon>
        <taxon>Metazoa</taxon>
        <taxon>Ecdysozoa</taxon>
        <taxon>Nematoda</taxon>
        <taxon>Chromadorea</taxon>
        <taxon>Rhabditida</taxon>
        <taxon>Tylenchina</taxon>
        <taxon>Tylenchomorpha</taxon>
        <taxon>Tylenchoidea</taxon>
        <taxon>Meloidogynidae</taxon>
        <taxon>Meloidogyninae</taxon>
        <taxon>Meloidogyne</taxon>
    </lineage>
</organism>
<sequence>MKKNHETAMKLASEITPSINSITPHPQPPQINNLIPMIYSTNQNIKNENKNRIESPPPAEPTIVKKEQIKCENNGKTNLEVETNNLLNQPTSHHFTRSHNFLPDFGLTPDPQQNSSTFSSFATNFSRSLSTTMPSSINGMLMGGTNGIAEAYANYANTGISNNSTGVEWFTNPQWPIYYPYAASTNTYYQQQNNAMNESAAIEGSVKNSMKEQPDD</sequence>
<proteinExistence type="predicted"/>
<dbReference type="Proteomes" id="UP000095281">
    <property type="component" value="Unplaced"/>
</dbReference>
<accession>A0A1I8BRI9</accession>
<keyword evidence="1" id="KW-1185">Reference proteome</keyword>
<name>A0A1I8BRI9_MELHA</name>
<evidence type="ECO:0000313" key="1">
    <source>
        <dbReference type="Proteomes" id="UP000095281"/>
    </source>
</evidence>